<dbReference type="EMBL" id="JBEZUR010000021">
    <property type="protein sequence ID" value="MEU3555676.1"/>
    <property type="molecule type" value="Genomic_DNA"/>
</dbReference>
<keyword evidence="2" id="KW-1185">Reference proteome</keyword>
<sequence>MQNPRQMLADTLAGIDGLLGDRSRDDVLDTAQLSVTSGVPVDVVEALLAGRTPPEESVTDRIIRRFEHLRDTRRRPDGRRYSYEEIARSFGATKASLSNLVRRRNTEHRRTGGPLASTQAGVERFFFGAENGWLSAAPEMALDQALQPVLAALQREAGEEAFTHRRAVTLRSAAALPDDKWRLVEGFVATLEAQVREELRRP</sequence>
<reference evidence="1 2" key="1">
    <citation type="submission" date="2024-06" db="EMBL/GenBank/DDBJ databases">
        <title>The Natural Products Discovery Center: Release of the First 8490 Sequenced Strains for Exploring Actinobacteria Biosynthetic Diversity.</title>
        <authorList>
            <person name="Kalkreuter E."/>
            <person name="Kautsar S.A."/>
            <person name="Yang D."/>
            <person name="Bader C.D."/>
            <person name="Teijaro C.N."/>
            <person name="Fluegel L."/>
            <person name="Davis C.M."/>
            <person name="Simpson J.R."/>
            <person name="Lauterbach L."/>
            <person name="Steele A.D."/>
            <person name="Gui C."/>
            <person name="Meng S."/>
            <person name="Li G."/>
            <person name="Viehrig K."/>
            <person name="Ye F."/>
            <person name="Su P."/>
            <person name="Kiefer A.F."/>
            <person name="Nichols A."/>
            <person name="Cepeda A.J."/>
            <person name="Yan W."/>
            <person name="Fan B."/>
            <person name="Jiang Y."/>
            <person name="Adhikari A."/>
            <person name="Zheng C.-J."/>
            <person name="Schuster L."/>
            <person name="Cowan T.M."/>
            <person name="Smanski M.J."/>
            <person name="Chevrette M.G."/>
            <person name="De Carvalho L.P.S."/>
            <person name="Shen B."/>
        </authorList>
    </citation>
    <scope>NUCLEOTIDE SEQUENCE [LARGE SCALE GENOMIC DNA]</scope>
    <source>
        <strain evidence="1 2">NPDC038104</strain>
    </source>
</reference>
<evidence type="ECO:0000313" key="1">
    <source>
        <dbReference type="EMBL" id="MEU3555676.1"/>
    </source>
</evidence>
<dbReference type="Proteomes" id="UP001550850">
    <property type="component" value="Unassembled WGS sequence"/>
</dbReference>
<gene>
    <name evidence="1" type="ORF">AB0E65_15890</name>
</gene>
<comment type="caution">
    <text evidence="1">The sequence shown here is derived from an EMBL/GenBank/DDBJ whole genome shotgun (WGS) entry which is preliminary data.</text>
</comment>
<organism evidence="1 2">
    <name type="scientific">Streptomyces fragilis</name>
    <dbReference type="NCBI Taxonomy" id="67301"/>
    <lineage>
        <taxon>Bacteria</taxon>
        <taxon>Bacillati</taxon>
        <taxon>Actinomycetota</taxon>
        <taxon>Actinomycetes</taxon>
        <taxon>Kitasatosporales</taxon>
        <taxon>Streptomycetaceae</taxon>
        <taxon>Streptomyces</taxon>
    </lineage>
</organism>
<dbReference type="InterPro" id="IPR010982">
    <property type="entry name" value="Lambda_DNA-bd_dom_sf"/>
</dbReference>
<accession>A0ABV2YIY2</accession>
<evidence type="ECO:0000313" key="2">
    <source>
        <dbReference type="Proteomes" id="UP001550850"/>
    </source>
</evidence>
<proteinExistence type="predicted"/>
<protein>
    <submittedName>
        <fullName evidence="1">XRE family transcriptional regulator</fullName>
    </submittedName>
</protein>
<name>A0ABV2YIY2_9ACTN</name>
<dbReference type="Gene3D" id="1.10.260.40">
    <property type="entry name" value="lambda repressor-like DNA-binding domains"/>
    <property type="match status" value="1"/>
</dbReference>
<dbReference type="RefSeq" id="WP_159105542.1">
    <property type="nucleotide sequence ID" value="NZ_BEVZ01000002.1"/>
</dbReference>